<accession>A0A5N6NG30</accession>
<evidence type="ECO:0000259" key="2">
    <source>
        <dbReference type="Pfam" id="PF13966"/>
    </source>
</evidence>
<evidence type="ECO:0000313" key="3">
    <source>
        <dbReference type="EMBL" id="KAD4888041.1"/>
    </source>
</evidence>
<proteinExistence type="inferred from homology"/>
<evidence type="ECO:0000256" key="1">
    <source>
        <dbReference type="ARBA" id="ARBA00008468"/>
    </source>
</evidence>
<dbReference type="Proteomes" id="UP000326396">
    <property type="component" value="Linkage Group LG19"/>
</dbReference>
<reference evidence="3 4" key="1">
    <citation type="submission" date="2019-05" db="EMBL/GenBank/DDBJ databases">
        <title>Mikania micrantha, genome provides insights into the molecular mechanism of rapid growth.</title>
        <authorList>
            <person name="Liu B."/>
        </authorList>
    </citation>
    <scope>NUCLEOTIDE SEQUENCE [LARGE SCALE GENOMIC DNA]</scope>
    <source>
        <strain evidence="3">NLD-2019</strain>
        <tissue evidence="3">Leaf</tissue>
    </source>
</reference>
<gene>
    <name evidence="3" type="ORF">E3N88_20114</name>
</gene>
<evidence type="ECO:0000313" key="4">
    <source>
        <dbReference type="Proteomes" id="UP000326396"/>
    </source>
</evidence>
<keyword evidence="4" id="KW-1185">Reference proteome</keyword>
<protein>
    <recommendedName>
        <fullName evidence="2">Reverse transcriptase zinc-binding domain-containing protein</fullName>
    </recommendedName>
</protein>
<dbReference type="InterPro" id="IPR026960">
    <property type="entry name" value="RVT-Znf"/>
</dbReference>
<dbReference type="PANTHER" id="PTHR47882">
    <property type="entry name" value="BIOGENESIS OF LYSOSOME-RELATED ORGANELLES COMPLEX 1 SUBUNIT 2"/>
    <property type="match status" value="1"/>
</dbReference>
<dbReference type="OrthoDB" id="444265at2759"/>
<dbReference type="Pfam" id="PF10046">
    <property type="entry name" value="BLOC1_2"/>
    <property type="match status" value="1"/>
</dbReference>
<name>A0A5N6NG30_9ASTR</name>
<comment type="caution">
    <text evidence="3">The sequence shown here is derived from an EMBL/GenBank/DDBJ whole genome shotgun (WGS) entry which is preliminary data.</text>
</comment>
<organism evidence="3 4">
    <name type="scientific">Mikania micrantha</name>
    <name type="common">bitter vine</name>
    <dbReference type="NCBI Taxonomy" id="192012"/>
    <lineage>
        <taxon>Eukaryota</taxon>
        <taxon>Viridiplantae</taxon>
        <taxon>Streptophyta</taxon>
        <taxon>Embryophyta</taxon>
        <taxon>Tracheophyta</taxon>
        <taxon>Spermatophyta</taxon>
        <taxon>Magnoliopsida</taxon>
        <taxon>eudicotyledons</taxon>
        <taxon>Gunneridae</taxon>
        <taxon>Pentapetalae</taxon>
        <taxon>asterids</taxon>
        <taxon>campanulids</taxon>
        <taxon>Asterales</taxon>
        <taxon>Asteraceae</taxon>
        <taxon>Asteroideae</taxon>
        <taxon>Heliantheae alliance</taxon>
        <taxon>Eupatorieae</taxon>
        <taxon>Mikania</taxon>
    </lineage>
</organism>
<dbReference type="PANTHER" id="PTHR47882:SF1">
    <property type="entry name" value="BIOGENESIS OF LYSOSOME-RELATED ORGANELLES COMPLEX 1 SUBUNIT 2"/>
    <property type="match status" value="1"/>
</dbReference>
<dbReference type="InterPro" id="IPR019269">
    <property type="entry name" value="BLOC1_su2"/>
</dbReference>
<dbReference type="EMBL" id="SZYD01000011">
    <property type="protein sequence ID" value="KAD4888041.1"/>
    <property type="molecule type" value="Genomic_DNA"/>
</dbReference>
<feature type="domain" description="Reverse transcriptase zinc-binding" evidence="2">
    <location>
        <begin position="111"/>
        <end position="196"/>
    </location>
</feature>
<sequence>MGDKRICSVIRRHVGDGLNTLFWKHAWFGMNPFKNVFPNLFSIESQKNCTVAHRIKKDAGGNIIFFWEWNRVSLNTNLMQECQDLESMLLAYEFKCGRDGWVWNGDINNNFSTKVCRDWIEDQQGLVPVNNIFWCKWVPPKVLCLVWRLSLNRIPVLVNLGVRGIHLQSIRCPLCLLEDEDEEHLFFRCPLAQEIWRRISWWAGFDFVYSGSIHNILTLIRDGGEMGLMEKMKMLIASSAIWSIWLCRNNWNFKRIRRSIDCLVDEIKLQAFTWVDQRGSKISSDWEKWKEFLAMAEKMVTQEQHDDLTEALTDLFANVSAMIKGDLQGTNNILKLLENMNLKVAEEYKGFGDVASGLRVFVEQLKAKSENFDVYVQQIDAIEQQVTDLEVVISMLDRYVSLLESKVQSVYKMPTSSS</sequence>
<dbReference type="Pfam" id="PF13966">
    <property type="entry name" value="zf-RVT"/>
    <property type="match status" value="1"/>
</dbReference>
<dbReference type="AlphaFoldDB" id="A0A5N6NG30"/>
<comment type="similarity">
    <text evidence="1">Belongs to the BLOC1S2 family.</text>
</comment>